<sequence>MGCSTSTQTTAQDSARQPSFKPEESNGTSTTGAADENGTVVEDSETIPDHTVAVAATTTGWEDQSAPAAAQVEAPADTTAPSPAPAAQAPGDTTAPSPAPAAQAPGDTTAPSPAPAASTSPEQPASSPEPPPAAQDPAETTAEPTPAATSP</sequence>
<keyword evidence="3" id="KW-1185">Reference proteome</keyword>
<protein>
    <submittedName>
        <fullName evidence="2">Uncharacterized protein</fullName>
    </submittedName>
</protein>
<feature type="compositionally biased region" description="Low complexity" evidence="1">
    <location>
        <begin position="1"/>
        <end position="15"/>
    </location>
</feature>
<dbReference type="Proteomes" id="UP001356427">
    <property type="component" value="Unassembled WGS sequence"/>
</dbReference>
<name>A0AAN8M752_9TELE</name>
<dbReference type="AlphaFoldDB" id="A0AAN8M752"/>
<comment type="caution">
    <text evidence="2">The sequence shown here is derived from an EMBL/GenBank/DDBJ whole genome shotgun (WGS) entry which is preliminary data.</text>
</comment>
<feature type="region of interest" description="Disordered" evidence="1">
    <location>
        <begin position="1"/>
        <end position="151"/>
    </location>
</feature>
<gene>
    <name evidence="2" type="ORF">J4Q44_G00066530</name>
</gene>
<evidence type="ECO:0000256" key="1">
    <source>
        <dbReference type="SAM" id="MobiDB-lite"/>
    </source>
</evidence>
<feature type="compositionally biased region" description="Low complexity" evidence="1">
    <location>
        <begin position="135"/>
        <end position="151"/>
    </location>
</feature>
<dbReference type="EMBL" id="JAGTTL010000004">
    <property type="protein sequence ID" value="KAK6324314.1"/>
    <property type="molecule type" value="Genomic_DNA"/>
</dbReference>
<evidence type="ECO:0000313" key="3">
    <source>
        <dbReference type="Proteomes" id="UP001356427"/>
    </source>
</evidence>
<feature type="compositionally biased region" description="Low complexity" evidence="1">
    <location>
        <begin position="63"/>
        <end position="126"/>
    </location>
</feature>
<organism evidence="2 3">
    <name type="scientific">Coregonus suidteri</name>
    <dbReference type="NCBI Taxonomy" id="861788"/>
    <lineage>
        <taxon>Eukaryota</taxon>
        <taxon>Metazoa</taxon>
        <taxon>Chordata</taxon>
        <taxon>Craniata</taxon>
        <taxon>Vertebrata</taxon>
        <taxon>Euteleostomi</taxon>
        <taxon>Actinopterygii</taxon>
        <taxon>Neopterygii</taxon>
        <taxon>Teleostei</taxon>
        <taxon>Protacanthopterygii</taxon>
        <taxon>Salmoniformes</taxon>
        <taxon>Salmonidae</taxon>
        <taxon>Coregoninae</taxon>
        <taxon>Coregonus</taxon>
    </lineage>
</organism>
<accession>A0AAN8M752</accession>
<evidence type="ECO:0000313" key="2">
    <source>
        <dbReference type="EMBL" id="KAK6324314.1"/>
    </source>
</evidence>
<reference evidence="2 3" key="1">
    <citation type="submission" date="2021-04" db="EMBL/GenBank/DDBJ databases">
        <authorList>
            <person name="De Guttry C."/>
            <person name="Zahm M."/>
            <person name="Klopp C."/>
            <person name="Cabau C."/>
            <person name="Louis A."/>
            <person name="Berthelot C."/>
            <person name="Parey E."/>
            <person name="Roest Crollius H."/>
            <person name="Montfort J."/>
            <person name="Robinson-Rechavi M."/>
            <person name="Bucao C."/>
            <person name="Bouchez O."/>
            <person name="Gislard M."/>
            <person name="Lluch J."/>
            <person name="Milhes M."/>
            <person name="Lampietro C."/>
            <person name="Lopez Roques C."/>
            <person name="Donnadieu C."/>
            <person name="Braasch I."/>
            <person name="Desvignes T."/>
            <person name="Postlethwait J."/>
            <person name="Bobe J."/>
            <person name="Wedekind C."/>
            <person name="Guiguen Y."/>
        </authorList>
    </citation>
    <scope>NUCLEOTIDE SEQUENCE [LARGE SCALE GENOMIC DNA]</scope>
    <source>
        <strain evidence="2">Cs_M1</strain>
        <tissue evidence="2">Blood</tissue>
    </source>
</reference>
<proteinExistence type="predicted"/>